<comment type="caution">
    <text evidence="9">The sequence shown here is derived from an EMBL/GenBank/DDBJ whole genome shotgun (WGS) entry which is preliminary data.</text>
</comment>
<dbReference type="NCBIfam" id="TIGR00786">
    <property type="entry name" value="dctM"/>
    <property type="match status" value="1"/>
</dbReference>
<feature type="transmembrane region" description="Helical" evidence="7">
    <location>
        <begin position="301"/>
        <end position="323"/>
    </location>
</feature>
<feature type="transmembrane region" description="Helical" evidence="7">
    <location>
        <begin position="196"/>
        <end position="219"/>
    </location>
</feature>
<reference evidence="10" key="1">
    <citation type="journal article" date="2019" name="Int. J. Syst. Evol. Microbiol.">
        <title>The Global Catalogue of Microorganisms (GCM) 10K type strain sequencing project: providing services to taxonomists for standard genome sequencing and annotation.</title>
        <authorList>
            <consortium name="The Broad Institute Genomics Platform"/>
            <consortium name="The Broad Institute Genome Sequencing Center for Infectious Disease"/>
            <person name="Wu L."/>
            <person name="Ma J."/>
        </authorList>
    </citation>
    <scope>NUCLEOTIDE SEQUENCE [LARGE SCALE GENOMIC DNA]</scope>
    <source>
        <strain evidence="10">CGMCC 4.7242</strain>
    </source>
</reference>
<keyword evidence="4 7" id="KW-0812">Transmembrane</keyword>
<keyword evidence="2" id="KW-1003">Cell membrane</keyword>
<comment type="function">
    <text evidence="7">Part of the tripartite ATP-independent periplasmic (TRAP) transport system.</text>
</comment>
<feature type="transmembrane region" description="Helical" evidence="7">
    <location>
        <begin position="385"/>
        <end position="410"/>
    </location>
</feature>
<comment type="similarity">
    <text evidence="7">Belongs to the TRAP transporter large permease family.</text>
</comment>
<evidence type="ECO:0000256" key="4">
    <source>
        <dbReference type="ARBA" id="ARBA00022692"/>
    </source>
</evidence>
<keyword evidence="7" id="KW-0813">Transport</keyword>
<evidence type="ECO:0000256" key="2">
    <source>
        <dbReference type="ARBA" id="ARBA00022475"/>
    </source>
</evidence>
<feature type="transmembrane region" description="Helical" evidence="7">
    <location>
        <begin position="163"/>
        <end position="190"/>
    </location>
</feature>
<dbReference type="InterPro" id="IPR004681">
    <property type="entry name" value="TRAP_DctM"/>
</dbReference>
<feature type="transmembrane region" description="Helical" evidence="7">
    <location>
        <begin position="60"/>
        <end position="79"/>
    </location>
</feature>
<keyword evidence="10" id="KW-1185">Reference proteome</keyword>
<feature type="transmembrane region" description="Helical" evidence="7">
    <location>
        <begin position="121"/>
        <end position="142"/>
    </location>
</feature>
<evidence type="ECO:0000256" key="6">
    <source>
        <dbReference type="ARBA" id="ARBA00023136"/>
    </source>
</evidence>
<keyword evidence="3 7" id="KW-0997">Cell inner membrane</keyword>
<dbReference type="Proteomes" id="UP001597353">
    <property type="component" value="Unassembled WGS sequence"/>
</dbReference>
<feature type="transmembrane region" description="Helical" evidence="7">
    <location>
        <begin position="12"/>
        <end position="40"/>
    </location>
</feature>
<feature type="transmembrane region" description="Helical" evidence="7">
    <location>
        <begin position="91"/>
        <end position="115"/>
    </location>
</feature>
<organism evidence="9 10">
    <name type="scientific">Halodurantibacterium flavum</name>
    <dbReference type="NCBI Taxonomy" id="1382802"/>
    <lineage>
        <taxon>Bacteria</taxon>
        <taxon>Pseudomonadati</taxon>
        <taxon>Pseudomonadota</taxon>
        <taxon>Alphaproteobacteria</taxon>
        <taxon>Rhodobacterales</taxon>
        <taxon>Paracoccaceae</taxon>
        <taxon>Halodurantibacterium</taxon>
    </lineage>
</organism>
<sequence length="457" mass="48274">MTNLEVGVAGIVAALVLIAIRIPIGLALGLVSIVGIAVMFNMNVAWGMISATPFDYVGQWELSAAPMFLLMGFICSSTDMTRGLFLSLRLYLARLPGGLAITSVGACAFFAAALARLPGGLAITSVGACAFFAAASGSSVATASAMSRMAVPEMLDNGYDRGLATGTIAASGTLGSLIPPSVLLILYGVYAQVSVGQLFMAGFIPGILSALIYMAMIVIRVKLKPELAGSVRFEPTAEERREAFRDVWPLPTLILVVLGGIFSGAFSPTEAGALGAFAALVIAAIRRKLTRAALFEAVSQAVISTASIFIILIGSLFFTRFLALSGFPRAFADAILSVSTETWWILLAVAIIFLILGMLIDSIGLLLLTLPILVPLVNEAGINPIWFGIIVIKLLEIGLITPPIGLNVYMINGALNNRVTLPEIFRGITWFLAMDLLTLTILIGFPILTLWLPSLAY</sequence>
<dbReference type="PIRSF" id="PIRSF006066">
    <property type="entry name" value="HI0050"/>
    <property type="match status" value="1"/>
</dbReference>
<feature type="transmembrane region" description="Helical" evidence="7">
    <location>
        <begin position="247"/>
        <end position="266"/>
    </location>
</feature>
<evidence type="ECO:0000259" key="8">
    <source>
        <dbReference type="Pfam" id="PF06808"/>
    </source>
</evidence>
<evidence type="ECO:0000256" key="5">
    <source>
        <dbReference type="ARBA" id="ARBA00022989"/>
    </source>
</evidence>
<evidence type="ECO:0000313" key="9">
    <source>
        <dbReference type="EMBL" id="MFD1910906.1"/>
    </source>
</evidence>
<comment type="subunit">
    <text evidence="7">The complex comprises the extracytoplasmic solute receptor protein and the two transmembrane proteins.</text>
</comment>
<dbReference type="PANTHER" id="PTHR33362:SF5">
    <property type="entry name" value="C4-DICARBOXYLATE TRAP TRANSPORTER LARGE PERMEASE PROTEIN DCTM"/>
    <property type="match status" value="1"/>
</dbReference>
<accession>A0ABW4S003</accession>
<feature type="transmembrane region" description="Helical" evidence="7">
    <location>
        <begin position="430"/>
        <end position="452"/>
    </location>
</feature>
<dbReference type="EMBL" id="JBHUGH010000001">
    <property type="protein sequence ID" value="MFD1910906.1"/>
    <property type="molecule type" value="Genomic_DNA"/>
</dbReference>
<evidence type="ECO:0000256" key="7">
    <source>
        <dbReference type="RuleBase" id="RU369079"/>
    </source>
</evidence>
<evidence type="ECO:0000313" key="10">
    <source>
        <dbReference type="Proteomes" id="UP001597353"/>
    </source>
</evidence>
<gene>
    <name evidence="9" type="ORF">ACFSGJ_01595</name>
</gene>
<comment type="subcellular location">
    <subcellularLocation>
        <location evidence="1 7">Cell inner membrane</location>
        <topology evidence="1 7">Multi-pass membrane protein</topology>
    </subcellularLocation>
</comment>
<keyword evidence="6 7" id="KW-0472">Membrane</keyword>
<dbReference type="RefSeq" id="WP_390258918.1">
    <property type="nucleotide sequence ID" value="NZ_JBHUGH010000001.1"/>
</dbReference>
<dbReference type="PANTHER" id="PTHR33362">
    <property type="entry name" value="SIALIC ACID TRAP TRANSPORTER PERMEASE PROTEIN SIAT-RELATED"/>
    <property type="match status" value="1"/>
</dbReference>
<feature type="transmembrane region" description="Helical" evidence="7">
    <location>
        <begin position="343"/>
        <end position="373"/>
    </location>
</feature>
<keyword evidence="5 7" id="KW-1133">Transmembrane helix</keyword>
<evidence type="ECO:0000256" key="3">
    <source>
        <dbReference type="ARBA" id="ARBA00022519"/>
    </source>
</evidence>
<protein>
    <recommendedName>
        <fullName evidence="7">TRAP transporter large permease protein</fullName>
    </recommendedName>
</protein>
<name>A0ABW4S003_9RHOB</name>
<feature type="domain" description="TRAP C4-dicarboxylate transport system permease DctM subunit" evidence="8">
    <location>
        <begin position="12"/>
        <end position="112"/>
    </location>
</feature>
<dbReference type="InterPro" id="IPR010656">
    <property type="entry name" value="DctM"/>
</dbReference>
<feature type="domain" description="TRAP C4-dicarboxylate transport system permease DctM subunit" evidence="8">
    <location>
        <begin position="115"/>
        <end position="446"/>
    </location>
</feature>
<proteinExistence type="inferred from homology"/>
<dbReference type="Pfam" id="PF06808">
    <property type="entry name" value="DctM"/>
    <property type="match status" value="2"/>
</dbReference>
<evidence type="ECO:0000256" key="1">
    <source>
        <dbReference type="ARBA" id="ARBA00004429"/>
    </source>
</evidence>